<feature type="chain" id="PRO_5018311718" description="DUF2780 domain-containing protein" evidence="1">
    <location>
        <begin position="20"/>
        <end position="138"/>
    </location>
</feature>
<organism evidence="2 3">
    <name type="scientific">Chitinophaga lutea</name>
    <dbReference type="NCBI Taxonomy" id="2488634"/>
    <lineage>
        <taxon>Bacteria</taxon>
        <taxon>Pseudomonadati</taxon>
        <taxon>Bacteroidota</taxon>
        <taxon>Chitinophagia</taxon>
        <taxon>Chitinophagales</taxon>
        <taxon>Chitinophagaceae</taxon>
        <taxon>Chitinophaga</taxon>
    </lineage>
</organism>
<dbReference type="EMBL" id="RPDH01000002">
    <property type="protein sequence ID" value="RPE09894.1"/>
    <property type="molecule type" value="Genomic_DNA"/>
</dbReference>
<name>A0A3N4QDP8_9BACT</name>
<comment type="caution">
    <text evidence="2">The sequence shown here is derived from an EMBL/GenBank/DDBJ whole genome shotgun (WGS) entry which is preliminary data.</text>
</comment>
<evidence type="ECO:0008006" key="4">
    <source>
        <dbReference type="Google" id="ProtNLM"/>
    </source>
</evidence>
<proteinExistence type="predicted"/>
<dbReference type="AlphaFoldDB" id="A0A3N4QDP8"/>
<accession>A0A3N4QDP8</accession>
<evidence type="ECO:0000313" key="2">
    <source>
        <dbReference type="EMBL" id="RPE09894.1"/>
    </source>
</evidence>
<dbReference type="OrthoDB" id="673101at2"/>
<dbReference type="Proteomes" id="UP000278351">
    <property type="component" value="Unassembled WGS sequence"/>
</dbReference>
<gene>
    <name evidence="2" type="ORF">EGT74_23325</name>
</gene>
<feature type="signal peptide" evidence="1">
    <location>
        <begin position="1"/>
        <end position="19"/>
    </location>
</feature>
<evidence type="ECO:0000313" key="3">
    <source>
        <dbReference type="Proteomes" id="UP000278351"/>
    </source>
</evidence>
<evidence type="ECO:0000256" key="1">
    <source>
        <dbReference type="SAM" id="SignalP"/>
    </source>
</evidence>
<sequence length="138" mass="14219">MKQILAILVLVVLTGSAVAQSNPAAVAPKVLDAAKSSQGFDVKGIATSILGQLTPALGLSAVQKPSVLNAVTSFLKDKSGILGLAKTDKAAYATKFAGLQNGLFGKLKTILSVAQYAKFLGLKPKTNDATNALSQLFF</sequence>
<dbReference type="RefSeq" id="WP_123848871.1">
    <property type="nucleotide sequence ID" value="NZ_RPDH01000002.1"/>
</dbReference>
<keyword evidence="1" id="KW-0732">Signal</keyword>
<reference evidence="2 3" key="1">
    <citation type="submission" date="2018-11" db="EMBL/GenBank/DDBJ databases">
        <title>Chitinophaga lutea sp.nov., isolate from arsenic contaminated soil.</title>
        <authorList>
            <person name="Zong Y."/>
        </authorList>
    </citation>
    <scope>NUCLEOTIDE SEQUENCE [LARGE SCALE GENOMIC DNA]</scope>
    <source>
        <strain evidence="2 3">ZY74</strain>
    </source>
</reference>
<protein>
    <recommendedName>
        <fullName evidence="4">DUF2780 domain-containing protein</fullName>
    </recommendedName>
</protein>
<keyword evidence="3" id="KW-1185">Reference proteome</keyword>